<dbReference type="Gene3D" id="3.40.1500.20">
    <property type="match status" value="2"/>
</dbReference>
<dbReference type="Pfam" id="PF05996">
    <property type="entry name" value="Fe_bilin_red"/>
    <property type="match status" value="1"/>
</dbReference>
<proteinExistence type="inferred from homology"/>
<organism evidence="3">
    <name type="scientific">Opuntia streptacantha</name>
    <name type="common">Prickly pear cactus</name>
    <name type="synonym">Opuntia cardona</name>
    <dbReference type="NCBI Taxonomy" id="393608"/>
    <lineage>
        <taxon>Eukaryota</taxon>
        <taxon>Viridiplantae</taxon>
        <taxon>Streptophyta</taxon>
        <taxon>Embryophyta</taxon>
        <taxon>Tracheophyta</taxon>
        <taxon>Spermatophyta</taxon>
        <taxon>Magnoliopsida</taxon>
        <taxon>eudicotyledons</taxon>
        <taxon>Gunneridae</taxon>
        <taxon>Pentapetalae</taxon>
        <taxon>Caryophyllales</taxon>
        <taxon>Cactineae</taxon>
        <taxon>Cactaceae</taxon>
        <taxon>Opuntioideae</taxon>
        <taxon>Opuntia</taxon>
    </lineage>
</organism>
<evidence type="ECO:0000313" key="3">
    <source>
        <dbReference type="EMBL" id="MBA4627578.1"/>
    </source>
</evidence>
<evidence type="ECO:0000256" key="2">
    <source>
        <dbReference type="ARBA" id="ARBA00023002"/>
    </source>
</evidence>
<dbReference type="InterPro" id="IPR009249">
    <property type="entry name" value="Ferredoxin-dep_bilin_Rdtase"/>
</dbReference>
<dbReference type="GO" id="GO:0050897">
    <property type="term" value="F:cobalt ion binding"/>
    <property type="evidence" value="ECO:0007669"/>
    <property type="project" value="InterPro"/>
</dbReference>
<comment type="similarity">
    <text evidence="1">Belongs to the HY2 family.</text>
</comment>
<reference evidence="3" key="1">
    <citation type="journal article" date="2013" name="J. Plant Res.">
        <title>Effect of fungi and light on seed germination of three Opuntia species from semiarid lands of central Mexico.</title>
        <authorList>
            <person name="Delgado-Sanchez P."/>
            <person name="Jimenez-Bremont J.F."/>
            <person name="Guerrero-Gonzalez Mde L."/>
            <person name="Flores J."/>
        </authorList>
    </citation>
    <scope>NUCLEOTIDE SEQUENCE</scope>
    <source>
        <tissue evidence="3">Cladode</tissue>
    </source>
</reference>
<sequence>MNSLSLSFWVGLKPSFSRKSRLCRCREGNTEAGTEDVSALSYHKFLDFALTETKLRTHLVPSPLQEKFSHIQAVDGKAELKFQSFEASKIRLLRSMYIHGVDTVKAWLGLMDHAVEETEASIVMCNLEAQHRYLTWRAEKDAGHHMLKRLIGEARARDVLRRFLFSGVDELASKNFLDYFPEYRLENGAVNEKRSVIGKAFENRPWDNRGEFIGDKFL</sequence>
<dbReference type="PANTHER" id="PTHR34557">
    <property type="entry name" value="PHYTOCHROMOBILIN:FERREDOXIN OXIDOREDUCTASE, CHLOROPLASTIC"/>
    <property type="match status" value="1"/>
</dbReference>
<dbReference type="AlphaFoldDB" id="A0A7C8YV50"/>
<dbReference type="GO" id="GO:0010024">
    <property type="term" value="P:phytochromobilin biosynthetic process"/>
    <property type="evidence" value="ECO:0007669"/>
    <property type="project" value="InterPro"/>
</dbReference>
<dbReference type="EMBL" id="GISG01062651">
    <property type="protein sequence ID" value="MBA4627578.1"/>
    <property type="molecule type" value="Transcribed_RNA"/>
</dbReference>
<protein>
    <submittedName>
        <fullName evidence="3">Phytochromobilin:ferredoxin oxidoreductase</fullName>
        <ecNumber evidence="3">1.3.7.4</ecNumber>
    </submittedName>
</protein>
<accession>A0A7C8YV50</accession>
<keyword evidence="2 3" id="KW-0560">Oxidoreductase</keyword>
<dbReference type="GO" id="GO:0050619">
    <property type="term" value="F:phytochromobilin:ferredoxin oxidoreductase activity"/>
    <property type="evidence" value="ECO:0007669"/>
    <property type="project" value="UniProtKB-EC"/>
</dbReference>
<evidence type="ECO:0000256" key="1">
    <source>
        <dbReference type="ARBA" id="ARBA00006908"/>
    </source>
</evidence>
<dbReference type="EC" id="1.3.7.4" evidence="3"/>
<name>A0A7C8YV50_OPUST</name>
<reference evidence="3" key="2">
    <citation type="submission" date="2020-07" db="EMBL/GenBank/DDBJ databases">
        <authorList>
            <person name="Vera ALvarez R."/>
            <person name="Arias-Moreno D.M."/>
            <person name="Jimenez-Jacinto V."/>
            <person name="Jimenez-Bremont J.F."/>
            <person name="Swaminathan K."/>
            <person name="Moose S.P."/>
            <person name="Guerrero-Gonzalez M.L."/>
            <person name="Marino-Ramirez L."/>
            <person name="Landsman D."/>
            <person name="Rodriguez-Kessler M."/>
            <person name="Delgado-Sanchez P."/>
        </authorList>
    </citation>
    <scope>NUCLEOTIDE SEQUENCE</scope>
    <source>
        <tissue evidence="3">Cladode</tissue>
    </source>
</reference>
<dbReference type="PANTHER" id="PTHR34557:SF1">
    <property type="entry name" value="PHYTOCHROMOBILIN:FERREDOXIN OXIDOREDUCTASE, CHLOROPLASTIC"/>
    <property type="match status" value="1"/>
</dbReference>